<gene>
    <name evidence="1" type="ORF">UFOVP11_58</name>
</gene>
<reference evidence="1" key="1">
    <citation type="submission" date="2020-04" db="EMBL/GenBank/DDBJ databases">
        <authorList>
            <person name="Chiriac C."/>
            <person name="Salcher M."/>
            <person name="Ghai R."/>
            <person name="Kavagutti S V."/>
        </authorList>
    </citation>
    <scope>NUCLEOTIDE SEQUENCE</scope>
</reference>
<name>A0A6J5KIX7_9CAUD</name>
<sequence>MITFPTQAGVEIYPSDTGLICFRQNSFELGKQITVCMTIGQFRKVIKNAQALIDEANINLMERKNG</sequence>
<evidence type="ECO:0000313" key="1">
    <source>
        <dbReference type="EMBL" id="CAB4121475.1"/>
    </source>
</evidence>
<protein>
    <submittedName>
        <fullName evidence="1">Uncharacterized protein</fullName>
    </submittedName>
</protein>
<proteinExistence type="predicted"/>
<accession>A0A6J5KIX7</accession>
<dbReference type="EMBL" id="LR796147">
    <property type="protein sequence ID" value="CAB4121475.1"/>
    <property type="molecule type" value="Genomic_DNA"/>
</dbReference>
<organism evidence="1">
    <name type="scientific">uncultured Caudovirales phage</name>
    <dbReference type="NCBI Taxonomy" id="2100421"/>
    <lineage>
        <taxon>Viruses</taxon>
        <taxon>Duplodnaviria</taxon>
        <taxon>Heunggongvirae</taxon>
        <taxon>Uroviricota</taxon>
        <taxon>Caudoviricetes</taxon>
        <taxon>Peduoviridae</taxon>
        <taxon>Maltschvirus</taxon>
        <taxon>Maltschvirus maltsch</taxon>
    </lineage>
</organism>